<feature type="transmembrane region" description="Helical" evidence="1">
    <location>
        <begin position="20"/>
        <end position="43"/>
    </location>
</feature>
<proteinExistence type="predicted"/>
<dbReference type="OrthoDB" id="1767070at2"/>
<dbReference type="PANTHER" id="PTHR35007">
    <property type="entry name" value="INTEGRAL MEMBRANE PROTEIN-RELATED"/>
    <property type="match status" value="1"/>
</dbReference>
<evidence type="ECO:0000313" key="2">
    <source>
        <dbReference type="EMBL" id="ASS37897.1"/>
    </source>
</evidence>
<dbReference type="RefSeq" id="WP_094234130.1">
    <property type="nucleotide sequence ID" value="NZ_CP016199.1"/>
</dbReference>
<name>A0A223ASH0_9FIRM</name>
<dbReference type="AlphaFoldDB" id="A0A223ASH0"/>
<evidence type="ECO:0000256" key="1">
    <source>
        <dbReference type="SAM" id="Phobius"/>
    </source>
</evidence>
<keyword evidence="1" id="KW-1133">Transmembrane helix</keyword>
<evidence type="ECO:0000313" key="3">
    <source>
        <dbReference type="Proteomes" id="UP000214689"/>
    </source>
</evidence>
<dbReference type="Proteomes" id="UP000214689">
    <property type="component" value="Chromosome"/>
</dbReference>
<dbReference type="GO" id="GO:0005886">
    <property type="term" value="C:plasma membrane"/>
    <property type="evidence" value="ECO:0007669"/>
    <property type="project" value="UniProtKB-SubCell"/>
</dbReference>
<feature type="transmembrane region" description="Helical" evidence="1">
    <location>
        <begin position="305"/>
        <end position="326"/>
    </location>
</feature>
<keyword evidence="1" id="KW-0472">Membrane</keyword>
<dbReference type="PANTHER" id="PTHR35007:SF2">
    <property type="entry name" value="PILUS ASSEMBLE PROTEIN"/>
    <property type="match status" value="1"/>
</dbReference>
<feature type="transmembrane region" description="Helical" evidence="1">
    <location>
        <begin position="148"/>
        <end position="164"/>
    </location>
</feature>
<reference evidence="3" key="1">
    <citation type="submission" date="2016-05" db="EMBL/GenBank/DDBJ databases">
        <authorList>
            <person name="Holder M.E."/>
            <person name="Ajami N.J."/>
            <person name="Petrosino J.F."/>
        </authorList>
    </citation>
    <scope>NUCLEOTIDE SEQUENCE [LARGE SCALE GENOMIC DNA]</scope>
    <source>
        <strain evidence="3">ATCC 700696</strain>
    </source>
</reference>
<keyword evidence="3" id="KW-1185">Reference proteome</keyword>
<organism evidence="2 3">
    <name type="scientific">Mogibacterium pumilum</name>
    <dbReference type="NCBI Taxonomy" id="86332"/>
    <lineage>
        <taxon>Bacteria</taxon>
        <taxon>Bacillati</taxon>
        <taxon>Bacillota</taxon>
        <taxon>Clostridia</taxon>
        <taxon>Peptostreptococcales</taxon>
        <taxon>Anaerovoracaceae</taxon>
        <taxon>Mogibacterium</taxon>
    </lineage>
</organism>
<protein>
    <recommendedName>
        <fullName evidence="4">Type II secretion system protein GspF domain-containing protein</fullName>
    </recommendedName>
</protein>
<evidence type="ECO:0008006" key="4">
    <source>
        <dbReference type="Google" id="ProtNLM"/>
    </source>
</evidence>
<keyword evidence="1" id="KW-0812">Transmembrane</keyword>
<accession>A0A223ASH0</accession>
<dbReference type="EMBL" id="CP016199">
    <property type="protein sequence ID" value="ASS37897.1"/>
    <property type="molecule type" value="Genomic_DNA"/>
</dbReference>
<gene>
    <name evidence="2" type="ORF">AXF17_05265</name>
</gene>
<sequence length="328" mass="37390">MKIDFKEIFDSELKKQLVQISIIALIFLVIILIKPCMSGKYIIDDKGNVVGIVQRGTDNFAQYDLIANVQRDNKSISQDVRLRKNIYENNDKEAYDSSRDIKAEMSASLGIAVSKLEESRSKKLVLPSKLDDGSSVTWSKNKTSNKDWMIIPMLYVLICLAVIMNKHDKLRKAEVDERKQILKALPRFTNQLLLMMNSGVILSDAFHKICYGYSMIQEGAQGELERNIIAMTESAELTNRSIPLLFSELAQKYSVKELMRISTVLRENEKRGSNIQDKLERESTFLWDIRKVIAKEQGKLIDTKMTYPLGLLLVLLIVITMAPAMMAM</sequence>